<keyword evidence="3" id="KW-1185">Reference proteome</keyword>
<evidence type="ECO:0000313" key="3">
    <source>
        <dbReference type="Proteomes" id="UP001295684"/>
    </source>
</evidence>
<sequence length="383" mass="43858">MFLHKKSNIELKNQKIQKYLKHVYKNHKISQINVEGKISKAIKSNKCSIVGDKASVSTRLEPPQESSLQRMNSNPDRIVLLSHIKDIEKKRGFKPVRLVHHDRTQTKMSHRRIPLPGKAKTKSGIGTLNNSSQNSLSESINEYRMGCTFLGKKKPSSLKYRNSKCNTKSKKQTMRSLLARKILKLQKSRPMSFYEKRMAMIKKAESSILKGSNTPFKESSNPFNSQSLIQRYTYANFLTKDNNDYQEKLRIDGIGHPNIINMSPKKLDTSGKPIYKNCSDKKQTRSSASLMICLKKIENRTNTSCSKNASKMLNQLNPHEEHNNDNKESSQKVPSKKGVKQKLCVPSSTNSMRSSRPKSQFLTRLREKKKNKLNTDLLFLSQN</sequence>
<organism evidence="2 3">
    <name type="scientific">Euplotes crassus</name>
    <dbReference type="NCBI Taxonomy" id="5936"/>
    <lineage>
        <taxon>Eukaryota</taxon>
        <taxon>Sar</taxon>
        <taxon>Alveolata</taxon>
        <taxon>Ciliophora</taxon>
        <taxon>Intramacronucleata</taxon>
        <taxon>Spirotrichea</taxon>
        <taxon>Hypotrichia</taxon>
        <taxon>Euplotida</taxon>
        <taxon>Euplotidae</taxon>
        <taxon>Moneuplotes</taxon>
    </lineage>
</organism>
<dbReference type="Proteomes" id="UP001295684">
    <property type="component" value="Unassembled WGS sequence"/>
</dbReference>
<accession>A0AAD1UA58</accession>
<protein>
    <submittedName>
        <fullName evidence="2">Uncharacterized protein</fullName>
    </submittedName>
</protein>
<feature type="compositionally biased region" description="Polar residues" evidence="1">
    <location>
        <begin position="346"/>
        <end position="361"/>
    </location>
</feature>
<feature type="compositionally biased region" description="Basic and acidic residues" evidence="1">
    <location>
        <begin position="318"/>
        <end position="330"/>
    </location>
</feature>
<name>A0AAD1UA58_EUPCR</name>
<feature type="region of interest" description="Disordered" evidence="1">
    <location>
        <begin position="316"/>
        <end position="361"/>
    </location>
</feature>
<proteinExistence type="predicted"/>
<dbReference type="EMBL" id="CAMPGE010006447">
    <property type="protein sequence ID" value="CAI2365291.1"/>
    <property type="molecule type" value="Genomic_DNA"/>
</dbReference>
<feature type="region of interest" description="Disordered" evidence="1">
    <location>
        <begin position="103"/>
        <end position="134"/>
    </location>
</feature>
<evidence type="ECO:0000256" key="1">
    <source>
        <dbReference type="SAM" id="MobiDB-lite"/>
    </source>
</evidence>
<comment type="caution">
    <text evidence="2">The sequence shown here is derived from an EMBL/GenBank/DDBJ whole genome shotgun (WGS) entry which is preliminary data.</text>
</comment>
<evidence type="ECO:0000313" key="2">
    <source>
        <dbReference type="EMBL" id="CAI2365291.1"/>
    </source>
</evidence>
<dbReference type="AlphaFoldDB" id="A0AAD1UA58"/>
<gene>
    <name evidence="2" type="ORF">ECRASSUSDP1_LOCUS6641</name>
</gene>
<reference evidence="2" key="1">
    <citation type="submission" date="2023-07" db="EMBL/GenBank/DDBJ databases">
        <authorList>
            <consortium name="AG Swart"/>
            <person name="Singh M."/>
            <person name="Singh A."/>
            <person name="Seah K."/>
            <person name="Emmerich C."/>
        </authorList>
    </citation>
    <scope>NUCLEOTIDE SEQUENCE</scope>
    <source>
        <strain evidence="2">DP1</strain>
    </source>
</reference>